<dbReference type="Pfam" id="PF24548">
    <property type="entry name" value="EF_EFCAB10_C"/>
    <property type="match status" value="1"/>
</dbReference>
<keyword evidence="3" id="KW-1185">Reference proteome</keyword>
<dbReference type="CDD" id="cd22976">
    <property type="entry name" value="DD_EFCAB10"/>
    <property type="match status" value="1"/>
</dbReference>
<protein>
    <submittedName>
        <fullName evidence="2">Si:dkey-42p14.3</fullName>
    </submittedName>
</protein>
<dbReference type="InParanoid" id="A0A671XXN6"/>
<evidence type="ECO:0000313" key="3">
    <source>
        <dbReference type="Proteomes" id="UP000472265"/>
    </source>
</evidence>
<dbReference type="PANTHER" id="PTHR21847">
    <property type="entry name" value="EF-HAND CALCIUM-BINDING DOMAIN-CONTAINING PROTEIN 10"/>
    <property type="match status" value="1"/>
</dbReference>
<reference evidence="2" key="3">
    <citation type="submission" date="2025-09" db="UniProtKB">
        <authorList>
            <consortium name="Ensembl"/>
        </authorList>
    </citation>
    <scope>IDENTIFICATION</scope>
</reference>
<dbReference type="Gene3D" id="1.20.890.10">
    <property type="entry name" value="cAMP-dependent protein kinase regulatory subunit, dimerization-anchoring domain"/>
    <property type="match status" value="1"/>
</dbReference>
<name>A0A671XXN6_SPAAU</name>
<dbReference type="InterPro" id="IPR049760">
    <property type="entry name" value="DD_EFCAB10"/>
</dbReference>
<dbReference type="InterPro" id="IPR039879">
    <property type="entry name" value="EFC10"/>
</dbReference>
<dbReference type="OMA" id="SMLLFYR"/>
<reference evidence="2" key="2">
    <citation type="submission" date="2025-08" db="UniProtKB">
        <authorList>
            <consortium name="Ensembl"/>
        </authorList>
    </citation>
    <scope>IDENTIFICATION</scope>
</reference>
<dbReference type="AlphaFoldDB" id="A0A671XXN6"/>
<dbReference type="GeneTree" id="ENSGT00940000154487"/>
<dbReference type="PANTHER" id="PTHR21847:SF1">
    <property type="entry name" value="EF-HAND CALCIUM-BINDING DOMAIN-CONTAINING PROTEIN 10"/>
    <property type="match status" value="1"/>
</dbReference>
<dbReference type="Ensembl" id="ENSSAUT00010058514.1">
    <property type="protein sequence ID" value="ENSSAUP00010055695.1"/>
    <property type="gene ID" value="ENSSAUG00010022891.1"/>
</dbReference>
<dbReference type="Proteomes" id="UP000472265">
    <property type="component" value="Chromosome 8"/>
</dbReference>
<accession>A0A671XXN6</accession>
<sequence length="135" mass="15693">MEEKKKKPRPPNQTDAADYLKKHRIMELMDNLTSMLFFHRPENPREFLIEQLEQLKISGQSDVRGPNLFNNTNLDAVFGILDPANQKYITFAQYKHALTTLGIKDINECPEGLVKSAQHSEHKSNQNYKIHLIFK</sequence>
<feature type="domain" description="EFCAB10 C-terminal EF-hand" evidence="1">
    <location>
        <begin position="72"/>
        <end position="112"/>
    </location>
</feature>
<dbReference type="InterPro" id="IPR056587">
    <property type="entry name" value="EF_EFCAB10_C"/>
</dbReference>
<organism evidence="2 3">
    <name type="scientific">Sparus aurata</name>
    <name type="common">Gilthead sea bream</name>
    <dbReference type="NCBI Taxonomy" id="8175"/>
    <lineage>
        <taxon>Eukaryota</taxon>
        <taxon>Metazoa</taxon>
        <taxon>Chordata</taxon>
        <taxon>Craniata</taxon>
        <taxon>Vertebrata</taxon>
        <taxon>Euteleostomi</taxon>
        <taxon>Actinopterygii</taxon>
        <taxon>Neopterygii</taxon>
        <taxon>Teleostei</taxon>
        <taxon>Neoteleostei</taxon>
        <taxon>Acanthomorphata</taxon>
        <taxon>Eupercaria</taxon>
        <taxon>Spariformes</taxon>
        <taxon>Sparidae</taxon>
        <taxon>Sparus</taxon>
    </lineage>
</organism>
<evidence type="ECO:0000259" key="1">
    <source>
        <dbReference type="Pfam" id="PF24548"/>
    </source>
</evidence>
<reference evidence="2" key="1">
    <citation type="submission" date="2021-04" db="EMBL/GenBank/DDBJ databases">
        <authorList>
            <consortium name="Wellcome Sanger Institute Data Sharing"/>
        </authorList>
    </citation>
    <scope>NUCLEOTIDE SEQUENCE [LARGE SCALE GENOMIC DNA]</scope>
</reference>
<evidence type="ECO:0000313" key="2">
    <source>
        <dbReference type="Ensembl" id="ENSSAUP00010055695.1"/>
    </source>
</evidence>
<dbReference type="SUPFAM" id="SSF47391">
    <property type="entry name" value="Dimerization-anchoring domain of cAMP-dependent PK regulatory subunit"/>
    <property type="match status" value="1"/>
</dbReference>
<proteinExistence type="predicted"/>